<protein>
    <recommendedName>
        <fullName evidence="3">Bridge-like lipid transfer protein family member 1 C-terminal domain-containing protein</fullName>
    </recommendedName>
</protein>
<reference evidence="4" key="3">
    <citation type="submission" date="2025-08" db="UniProtKB">
        <authorList>
            <consortium name="Ensembl"/>
        </authorList>
    </citation>
    <scope>IDENTIFICATION</scope>
</reference>
<dbReference type="InterPro" id="IPR056742">
    <property type="entry name" value="BLTP1_C"/>
</dbReference>
<feature type="transmembrane region" description="Helical" evidence="2">
    <location>
        <begin position="98"/>
        <end position="123"/>
    </location>
</feature>
<dbReference type="SMART" id="SM01220">
    <property type="entry name" value="FSA_C"/>
    <property type="match status" value="1"/>
</dbReference>
<keyword evidence="2" id="KW-0472">Membrane</keyword>
<dbReference type="InParanoid" id="F6T5E3"/>
<proteinExistence type="predicted"/>
<dbReference type="HOGENOM" id="CLU_385982_0_0_1"/>
<dbReference type="InterPro" id="IPR033616">
    <property type="entry name" value="BLTP1"/>
</dbReference>
<accession>F6T5E3</accession>
<dbReference type="GeneTree" id="ENSGT00640000091487"/>
<dbReference type="Ensembl" id="ENSCINT00000012132.3">
    <property type="protein sequence ID" value="ENSCINP00000012132.3"/>
    <property type="gene ID" value="ENSCING00000005880.3"/>
</dbReference>
<reference evidence="5" key="1">
    <citation type="journal article" date="2002" name="Science">
        <title>The draft genome of Ciona intestinalis: insights into chordate and vertebrate origins.</title>
        <authorList>
            <person name="Dehal P."/>
            <person name="Satou Y."/>
            <person name="Campbell R.K."/>
            <person name="Chapman J."/>
            <person name="Degnan B."/>
            <person name="De Tomaso A."/>
            <person name="Davidson B."/>
            <person name="Di Gregorio A."/>
            <person name="Gelpke M."/>
            <person name="Goodstein D.M."/>
            <person name="Harafuji N."/>
            <person name="Hastings K.E."/>
            <person name="Ho I."/>
            <person name="Hotta K."/>
            <person name="Huang W."/>
            <person name="Kawashima T."/>
            <person name="Lemaire P."/>
            <person name="Martinez D."/>
            <person name="Meinertzhagen I.A."/>
            <person name="Necula S."/>
            <person name="Nonaka M."/>
            <person name="Putnam N."/>
            <person name="Rash S."/>
            <person name="Saiga H."/>
            <person name="Satake M."/>
            <person name="Terry A."/>
            <person name="Yamada L."/>
            <person name="Wang H.G."/>
            <person name="Awazu S."/>
            <person name="Azumi K."/>
            <person name="Boore J."/>
            <person name="Branno M."/>
            <person name="Chin-Bow S."/>
            <person name="DeSantis R."/>
            <person name="Doyle S."/>
            <person name="Francino P."/>
            <person name="Keys D.N."/>
            <person name="Haga S."/>
            <person name="Hayashi H."/>
            <person name="Hino K."/>
            <person name="Imai K.S."/>
            <person name="Inaba K."/>
            <person name="Kano S."/>
            <person name="Kobayashi K."/>
            <person name="Kobayashi M."/>
            <person name="Lee B.I."/>
            <person name="Makabe K.W."/>
            <person name="Manohar C."/>
            <person name="Matassi G."/>
            <person name="Medina M."/>
            <person name="Mochizuki Y."/>
            <person name="Mount S."/>
            <person name="Morishita T."/>
            <person name="Miura S."/>
            <person name="Nakayama A."/>
            <person name="Nishizaka S."/>
            <person name="Nomoto H."/>
            <person name="Ohta F."/>
            <person name="Oishi K."/>
            <person name="Rigoutsos I."/>
            <person name="Sano M."/>
            <person name="Sasaki A."/>
            <person name="Sasakura Y."/>
            <person name="Shoguchi E."/>
            <person name="Shin-i T."/>
            <person name="Spagnuolo A."/>
            <person name="Stainier D."/>
            <person name="Suzuki M.M."/>
            <person name="Tassy O."/>
            <person name="Takatori N."/>
            <person name="Tokuoka M."/>
            <person name="Yagi K."/>
            <person name="Yoshizaki F."/>
            <person name="Wada S."/>
            <person name="Zhang C."/>
            <person name="Hyatt P.D."/>
            <person name="Larimer F."/>
            <person name="Detter C."/>
            <person name="Doggett N."/>
            <person name="Glavina T."/>
            <person name="Hawkins T."/>
            <person name="Richardson P."/>
            <person name="Lucas S."/>
            <person name="Kohara Y."/>
            <person name="Levine M."/>
            <person name="Satoh N."/>
            <person name="Rokhsar D.S."/>
        </authorList>
    </citation>
    <scope>NUCLEOTIDE SEQUENCE [LARGE SCALE GENOMIC DNA]</scope>
</reference>
<evidence type="ECO:0000313" key="5">
    <source>
        <dbReference type="Proteomes" id="UP000008144"/>
    </source>
</evidence>
<evidence type="ECO:0000313" key="4">
    <source>
        <dbReference type="Ensembl" id="ENSCINP00000012132.3"/>
    </source>
</evidence>
<sequence length="739" mass="83128">QQKVFIHLSALLDIGKASFKYDMRRLSEILAFPRAWYRKSIARRIFFGDAASTNKPKEEETKRASSFLNQDPLVSPKRRFASHTSTATNDKQTACFSFFAMINFFMFFAIINLFTFFPIINFLKFFSITKQFSIITNHQKSNHFFAEEEGSKVWQGVVLFGLRMSRLDVEMNMSNVMGHTVWSCDELKTNGKLNIHSGGDKNVFLSCGLKNSQLSARGGIIGGQIELQELHANCHLMDPEGKDPLHKILVKMHSLDGRIEYMGSCVMMGRLTSVNLKLSDEWKGPKLSIPTSIEKSAVFVPGNFGWDSFCLTISRSTTPDVIKMLSKLEEFFTQQFQNSVRAFTSWRHSGHLGAPVRRQLSVTTPQVTYSHRRHWPPVYTAISDTFRALGVAANPQFLLGGSMCLHGNELTVVCFHGSNFRSKSWVLFNILEPNIVFSTEVQQIKESVRGNETSTLAIQSLTFNLGHDHWLKTGGPSTDPMATVSRVTRSRHQNPPPSAASLDEWFAYVTASHNQELTMLRTLNDIRPSDMGVGGSPAGGGRRHHSSSSQASYNHDTDIIFALPKLQLDFKSEHMQGPNEPSTSAETENKPIVECSFVTEFTDHICVTMDVELIMFLHDLVSSYLKEKQIALSSRTRITSVGGLAGSQPTDHVTTIDPIDLREFVCNTWQLEPTVRLISWAGRRIEPVGVDYILQKLGFSHARTTIPKWFQRGVLDLLDQIIAVIVQNLVVTVTKQKHK</sequence>
<dbReference type="OMA" id="TRRSHEN"/>
<keyword evidence="2" id="KW-1133">Transmembrane helix</keyword>
<evidence type="ECO:0000256" key="1">
    <source>
        <dbReference type="SAM" id="MobiDB-lite"/>
    </source>
</evidence>
<dbReference type="Pfam" id="PF25040">
    <property type="entry name" value="BLTP1_C"/>
    <property type="match status" value="1"/>
</dbReference>
<dbReference type="PANTHER" id="PTHR31640">
    <property type="entry name" value="TRANSMEMBRANE PROTEIN KIAA1109"/>
    <property type="match status" value="1"/>
</dbReference>
<reference evidence="4" key="4">
    <citation type="submission" date="2025-09" db="UniProtKB">
        <authorList>
            <consortium name="Ensembl"/>
        </authorList>
    </citation>
    <scope>IDENTIFICATION</scope>
</reference>
<reference evidence="4" key="2">
    <citation type="journal article" date="2008" name="Genome Biol.">
        <title>Improved genome assembly and evidence-based global gene model set for the chordate Ciona intestinalis: new insight into intron and operon populations.</title>
        <authorList>
            <person name="Satou Y."/>
            <person name="Mineta K."/>
            <person name="Ogasawara M."/>
            <person name="Sasakura Y."/>
            <person name="Shoguchi E."/>
            <person name="Ueno K."/>
            <person name="Yamada L."/>
            <person name="Matsumoto J."/>
            <person name="Wasserscheid J."/>
            <person name="Dewar K."/>
            <person name="Wiley G.B."/>
            <person name="Macmil S.L."/>
            <person name="Roe B.A."/>
            <person name="Zeller R.W."/>
            <person name="Hastings K.E."/>
            <person name="Lemaire P."/>
            <person name="Lindquist E."/>
            <person name="Endo T."/>
            <person name="Hotta K."/>
            <person name="Inaba K."/>
        </authorList>
    </citation>
    <scope>NUCLEOTIDE SEQUENCE [LARGE SCALE GENOMIC DNA]</scope>
    <source>
        <strain evidence="4">wild type</strain>
    </source>
</reference>
<feature type="region of interest" description="Disordered" evidence="1">
    <location>
        <begin position="528"/>
        <end position="552"/>
    </location>
</feature>
<organism evidence="4 5">
    <name type="scientific">Ciona intestinalis</name>
    <name type="common">Transparent sea squirt</name>
    <name type="synonym">Ascidia intestinalis</name>
    <dbReference type="NCBI Taxonomy" id="7719"/>
    <lineage>
        <taxon>Eukaryota</taxon>
        <taxon>Metazoa</taxon>
        <taxon>Chordata</taxon>
        <taxon>Tunicata</taxon>
        <taxon>Ascidiacea</taxon>
        <taxon>Phlebobranchia</taxon>
        <taxon>Cionidae</taxon>
        <taxon>Ciona</taxon>
    </lineage>
</organism>
<dbReference type="AlphaFoldDB" id="F6T5E3"/>
<feature type="domain" description="Bridge-like lipid transfer protein family member 1 C-terminal" evidence="3">
    <location>
        <begin position="138"/>
        <end position="732"/>
    </location>
</feature>
<dbReference type="Proteomes" id="UP000008144">
    <property type="component" value="Chromosome 2"/>
</dbReference>
<keyword evidence="5" id="KW-1185">Reference proteome</keyword>
<name>F6T5E3_CIOIN</name>
<evidence type="ECO:0000256" key="2">
    <source>
        <dbReference type="SAM" id="Phobius"/>
    </source>
</evidence>
<evidence type="ECO:0000259" key="3">
    <source>
        <dbReference type="SMART" id="SM01220"/>
    </source>
</evidence>
<dbReference type="EMBL" id="EAAA01001433">
    <property type="status" value="NOT_ANNOTATED_CDS"/>
    <property type="molecule type" value="Genomic_DNA"/>
</dbReference>
<keyword evidence="2" id="KW-0812">Transmembrane</keyword>
<dbReference type="PANTHER" id="PTHR31640:SF1">
    <property type="entry name" value="BRIDGE-LIKE LIPID TRANSFER PROTEIN FAMILY MEMBER 1"/>
    <property type="match status" value="1"/>
</dbReference>